<dbReference type="PANTHER" id="PTHR42928:SF5">
    <property type="entry name" value="BLR1237 PROTEIN"/>
    <property type="match status" value="1"/>
</dbReference>
<dbReference type="InterPro" id="IPR005064">
    <property type="entry name" value="BUG"/>
</dbReference>
<comment type="similarity">
    <text evidence="1">Belongs to the UPF0065 (bug) family.</text>
</comment>
<name>A0A328Z5W5_9BURK</name>
<reference evidence="2 3" key="1">
    <citation type="submission" date="2018-06" db="EMBL/GenBank/DDBJ databases">
        <title>Genomic Encyclopedia of Archaeal and Bacterial Type Strains, Phase II (KMG-II): from individual species to whole genera.</title>
        <authorList>
            <person name="Goeker M."/>
        </authorList>
    </citation>
    <scope>NUCLEOTIDE SEQUENCE [LARGE SCALE GENOMIC DNA]</scope>
    <source>
        <strain evidence="2 3">CFPB 3232</strain>
    </source>
</reference>
<sequence>MSRRINLRRALLAGLAAAVVSPWAMGQAFPGKPLRMIVPFPAGGGTDAMARALGDALSRDLGQPVIVDNKSGAGTVIGNDALAKSPPDGHTLLLNTSAIAIVPSLHPKLPYPAATAFAPVILLGRAPNVAVVRTESPLKSAAEFVAQARAKPGQMAYGSAGNGTSTHLAAELLKSTAKVFVTHVPYRGAAPVINDVIAGQIDLAFGTLPSVAPMLAGGKLRALAVTSAERSPLLPDVPTFAESGVPGYDADVWYGVFVPGATPPAIIEQLHAAIKRAAQTEAFQRRAAAEGLALTMDSPQETARIVRSEEAKWKRVIKDQSIKME</sequence>
<dbReference type="PANTHER" id="PTHR42928">
    <property type="entry name" value="TRICARBOXYLATE-BINDING PROTEIN"/>
    <property type="match status" value="1"/>
</dbReference>
<dbReference type="CDD" id="cd13578">
    <property type="entry name" value="PBP2_Bug27"/>
    <property type="match status" value="1"/>
</dbReference>
<gene>
    <name evidence="2" type="ORF">AX018_103220</name>
</gene>
<accession>A0A328Z5W5</accession>
<dbReference type="PIRSF" id="PIRSF017082">
    <property type="entry name" value="YflP"/>
    <property type="match status" value="1"/>
</dbReference>
<keyword evidence="2" id="KW-0675">Receptor</keyword>
<keyword evidence="3" id="KW-1185">Reference proteome</keyword>
<evidence type="ECO:0000313" key="2">
    <source>
        <dbReference type="EMBL" id="RAR78157.1"/>
    </source>
</evidence>
<evidence type="ECO:0000313" key="3">
    <source>
        <dbReference type="Proteomes" id="UP000248856"/>
    </source>
</evidence>
<dbReference type="Proteomes" id="UP000248856">
    <property type="component" value="Unassembled WGS sequence"/>
</dbReference>
<evidence type="ECO:0000256" key="1">
    <source>
        <dbReference type="ARBA" id="ARBA00006987"/>
    </source>
</evidence>
<dbReference type="SUPFAM" id="SSF53850">
    <property type="entry name" value="Periplasmic binding protein-like II"/>
    <property type="match status" value="1"/>
</dbReference>
<dbReference type="EMBL" id="QLTA01000032">
    <property type="protein sequence ID" value="RAR78157.1"/>
    <property type="molecule type" value="Genomic_DNA"/>
</dbReference>
<dbReference type="AlphaFoldDB" id="A0A328Z5W5"/>
<proteinExistence type="inferred from homology"/>
<organism evidence="2 3">
    <name type="scientific">Paracidovorax anthurii</name>
    <dbReference type="NCBI Taxonomy" id="78229"/>
    <lineage>
        <taxon>Bacteria</taxon>
        <taxon>Pseudomonadati</taxon>
        <taxon>Pseudomonadota</taxon>
        <taxon>Betaproteobacteria</taxon>
        <taxon>Burkholderiales</taxon>
        <taxon>Comamonadaceae</taxon>
        <taxon>Paracidovorax</taxon>
    </lineage>
</organism>
<dbReference type="Pfam" id="PF03401">
    <property type="entry name" value="TctC"/>
    <property type="match status" value="1"/>
</dbReference>
<dbReference type="Gene3D" id="3.40.190.10">
    <property type="entry name" value="Periplasmic binding protein-like II"/>
    <property type="match status" value="1"/>
</dbReference>
<dbReference type="RefSeq" id="WP_170146279.1">
    <property type="nucleotide sequence ID" value="NZ_CBCSGC010000008.1"/>
</dbReference>
<comment type="caution">
    <text evidence="2">The sequence shown here is derived from an EMBL/GenBank/DDBJ whole genome shotgun (WGS) entry which is preliminary data.</text>
</comment>
<dbReference type="Gene3D" id="3.40.190.150">
    <property type="entry name" value="Bordetella uptake gene, domain 1"/>
    <property type="match status" value="1"/>
</dbReference>
<dbReference type="InterPro" id="IPR042100">
    <property type="entry name" value="Bug_dom1"/>
</dbReference>
<protein>
    <submittedName>
        <fullName evidence="2">Tripartite-type tricarboxylate transporter receptor subunit TctC</fullName>
    </submittedName>
</protein>